<keyword evidence="1" id="KW-0472">Membrane</keyword>
<protein>
    <submittedName>
        <fullName evidence="3">G-protein coupled receptors family 1 profile domain-containing protein</fullName>
    </submittedName>
</protein>
<name>A0A915KNF1_ROMCU</name>
<evidence type="ECO:0000313" key="3">
    <source>
        <dbReference type="WBParaSite" id="nRc.2.0.1.t40316-RA"/>
    </source>
</evidence>
<dbReference type="InterPro" id="IPR019425">
    <property type="entry name" value="7TM_GPCR_serpentine_rcpt_Srt"/>
</dbReference>
<keyword evidence="1" id="KW-1133">Transmembrane helix</keyword>
<sequence length="95" mass="11011">MANVYHYRRQIRNFTMKNQIISESIAHNNKKENKVLIQAVILCSMDITAATTYMVVELLPHSRWASLISNYLWIFCAGNSPLIYLTLNSVDRYVS</sequence>
<dbReference type="Pfam" id="PF10321">
    <property type="entry name" value="7TM_GPCR_Srt"/>
    <property type="match status" value="1"/>
</dbReference>
<keyword evidence="2" id="KW-1185">Reference proteome</keyword>
<proteinExistence type="predicted"/>
<dbReference type="WBParaSite" id="nRc.2.0.1.t40316-RA">
    <property type="protein sequence ID" value="nRc.2.0.1.t40316-RA"/>
    <property type="gene ID" value="nRc.2.0.1.g40316"/>
</dbReference>
<evidence type="ECO:0000313" key="2">
    <source>
        <dbReference type="Proteomes" id="UP000887565"/>
    </source>
</evidence>
<dbReference type="AlphaFoldDB" id="A0A915KNF1"/>
<reference evidence="3" key="1">
    <citation type="submission" date="2022-11" db="UniProtKB">
        <authorList>
            <consortium name="WormBaseParasite"/>
        </authorList>
    </citation>
    <scope>IDENTIFICATION</scope>
</reference>
<keyword evidence="1" id="KW-0812">Transmembrane</keyword>
<accession>A0A915KNF1</accession>
<evidence type="ECO:0000256" key="1">
    <source>
        <dbReference type="SAM" id="Phobius"/>
    </source>
</evidence>
<feature type="transmembrane region" description="Helical" evidence="1">
    <location>
        <begin position="35"/>
        <end position="56"/>
    </location>
</feature>
<organism evidence="2 3">
    <name type="scientific">Romanomermis culicivorax</name>
    <name type="common">Nematode worm</name>
    <dbReference type="NCBI Taxonomy" id="13658"/>
    <lineage>
        <taxon>Eukaryota</taxon>
        <taxon>Metazoa</taxon>
        <taxon>Ecdysozoa</taxon>
        <taxon>Nematoda</taxon>
        <taxon>Enoplea</taxon>
        <taxon>Dorylaimia</taxon>
        <taxon>Mermithida</taxon>
        <taxon>Mermithoidea</taxon>
        <taxon>Mermithidae</taxon>
        <taxon>Romanomermis</taxon>
    </lineage>
</organism>
<feature type="transmembrane region" description="Helical" evidence="1">
    <location>
        <begin position="68"/>
        <end position="87"/>
    </location>
</feature>
<dbReference type="Proteomes" id="UP000887565">
    <property type="component" value="Unplaced"/>
</dbReference>
<dbReference type="PANTHER" id="PTHR23021">
    <property type="entry name" value="SERPENTINE RECEPTOR, CLASS T"/>
    <property type="match status" value="1"/>
</dbReference>